<dbReference type="PANTHER" id="PTHR38111:SF9">
    <property type="entry name" value="ZN(2)-C6 FUNGAL-TYPE DOMAIN-CONTAINING PROTEIN"/>
    <property type="match status" value="1"/>
</dbReference>
<feature type="region of interest" description="Disordered" evidence="2">
    <location>
        <begin position="429"/>
        <end position="515"/>
    </location>
</feature>
<evidence type="ECO:0000313" key="5">
    <source>
        <dbReference type="Proteomes" id="UP001408356"/>
    </source>
</evidence>
<reference evidence="4 5" key="1">
    <citation type="journal article" date="2024" name="J. Plant Pathol.">
        <title>Sequence and assembly of the genome of Seiridium unicorne, isolate CBS 538.82, causal agent of cypress canker disease.</title>
        <authorList>
            <person name="Scali E."/>
            <person name="Rocca G.D."/>
            <person name="Danti R."/>
            <person name="Garbelotto M."/>
            <person name="Barberini S."/>
            <person name="Baroncelli R."/>
            <person name="Emiliani G."/>
        </authorList>
    </citation>
    <scope>NUCLEOTIDE SEQUENCE [LARGE SCALE GENOMIC DNA]</scope>
    <source>
        <strain evidence="4 5">BM-138-508</strain>
    </source>
</reference>
<dbReference type="EMBL" id="JARVKF010000057">
    <property type="protein sequence ID" value="KAK9423921.1"/>
    <property type="molecule type" value="Genomic_DNA"/>
</dbReference>
<dbReference type="InterPro" id="IPR036864">
    <property type="entry name" value="Zn2-C6_fun-type_DNA-bd_sf"/>
</dbReference>
<keyword evidence="1" id="KW-0539">Nucleus</keyword>
<feature type="compositionally biased region" description="Low complexity" evidence="2">
    <location>
        <begin position="486"/>
        <end position="505"/>
    </location>
</feature>
<dbReference type="Pfam" id="PF00172">
    <property type="entry name" value="Zn_clus"/>
    <property type="match status" value="1"/>
</dbReference>
<name>A0ABR2VAX9_9PEZI</name>
<evidence type="ECO:0000313" key="4">
    <source>
        <dbReference type="EMBL" id="KAK9423921.1"/>
    </source>
</evidence>
<dbReference type="PROSITE" id="PS50048">
    <property type="entry name" value="ZN2_CY6_FUNGAL_2"/>
    <property type="match status" value="1"/>
</dbReference>
<evidence type="ECO:0000256" key="2">
    <source>
        <dbReference type="SAM" id="MobiDB-lite"/>
    </source>
</evidence>
<dbReference type="PANTHER" id="PTHR38111">
    <property type="entry name" value="ZN(2)-C6 FUNGAL-TYPE DOMAIN-CONTAINING PROTEIN-RELATED"/>
    <property type="match status" value="1"/>
</dbReference>
<feature type="compositionally biased region" description="Polar residues" evidence="2">
    <location>
        <begin position="445"/>
        <end position="469"/>
    </location>
</feature>
<feature type="region of interest" description="Disordered" evidence="2">
    <location>
        <begin position="58"/>
        <end position="111"/>
    </location>
</feature>
<dbReference type="SUPFAM" id="SSF57701">
    <property type="entry name" value="Zn2/Cys6 DNA-binding domain"/>
    <property type="match status" value="1"/>
</dbReference>
<comment type="caution">
    <text evidence="4">The sequence shown here is derived from an EMBL/GenBank/DDBJ whole genome shotgun (WGS) entry which is preliminary data.</text>
</comment>
<feature type="domain" description="Zn(2)-C6 fungal-type" evidence="3">
    <location>
        <begin position="10"/>
        <end position="38"/>
    </location>
</feature>
<dbReference type="CDD" id="cd00067">
    <property type="entry name" value="GAL4"/>
    <property type="match status" value="1"/>
</dbReference>
<keyword evidence="5" id="KW-1185">Reference proteome</keyword>
<dbReference type="Proteomes" id="UP001408356">
    <property type="component" value="Unassembled WGS sequence"/>
</dbReference>
<organism evidence="4 5">
    <name type="scientific">Seiridium unicorne</name>
    <dbReference type="NCBI Taxonomy" id="138068"/>
    <lineage>
        <taxon>Eukaryota</taxon>
        <taxon>Fungi</taxon>
        <taxon>Dikarya</taxon>
        <taxon>Ascomycota</taxon>
        <taxon>Pezizomycotina</taxon>
        <taxon>Sordariomycetes</taxon>
        <taxon>Xylariomycetidae</taxon>
        <taxon>Amphisphaeriales</taxon>
        <taxon>Sporocadaceae</taxon>
        <taxon>Seiridium</taxon>
    </lineage>
</organism>
<evidence type="ECO:0000259" key="3">
    <source>
        <dbReference type="PROSITE" id="PS50048"/>
    </source>
</evidence>
<accession>A0ABR2VAX9</accession>
<dbReference type="InterPro" id="IPR053178">
    <property type="entry name" value="Osmoadaptation_assoc"/>
</dbReference>
<dbReference type="InterPro" id="IPR001138">
    <property type="entry name" value="Zn2Cys6_DnaBD"/>
</dbReference>
<dbReference type="PROSITE" id="PS00463">
    <property type="entry name" value="ZN2_CY6_FUNGAL_1"/>
    <property type="match status" value="1"/>
</dbReference>
<dbReference type="Gene3D" id="4.10.240.10">
    <property type="entry name" value="Zn(2)-C6 fungal-type DNA-binding domain"/>
    <property type="match status" value="1"/>
</dbReference>
<feature type="compositionally biased region" description="Polar residues" evidence="2">
    <location>
        <begin position="101"/>
        <end position="110"/>
    </location>
</feature>
<proteinExistence type="predicted"/>
<gene>
    <name evidence="4" type="ORF">SUNI508_03937</name>
</gene>
<dbReference type="SMART" id="SM00066">
    <property type="entry name" value="GAL4"/>
    <property type="match status" value="1"/>
</dbReference>
<protein>
    <recommendedName>
        <fullName evidence="3">Zn(2)-C6 fungal-type domain-containing protein</fullName>
    </recommendedName>
</protein>
<evidence type="ECO:0000256" key="1">
    <source>
        <dbReference type="ARBA" id="ARBA00023242"/>
    </source>
</evidence>
<sequence length="642" mass="70979">MVGVKGKYKGCNTCRKRRVACDNTRPFCKKCTDHGRECEGYHTETVFIVGTIEDKGRCASHPPRNLQSSLSSSASKKKAADVDSFSPSPEPAKSRRRAASEGQQNDTNLEFTEVSPVRMSWEECVNVASVGGLHKLRFAAIHTKLRNVRRQHERLGDWEMKLSFFTSSRVDVVPTFTGDEFKLEAECFVFLPRSGWRSTHGQGSEDEEGVCLFLYEQNASAAYSNKPPWKDPAILSNPVRQRGPEAFKAFPGHHFFTRVYRPNAIFAALLNHNPTPLADPEWLTVPWEHSPKTALDNLLDIISQLPSLLSRADRVLPLPPSISRRLKANDIISKCAAVEAQIEAWYTCIEEAAARNRENPLLYWPWQRDMVIASTGQWEQGQVPFQVTYEFPTAEGGLAHIYYWTALIVLYGITARLAEVVATDASAVGPSTTIPTAAHPLTPGSMPSSTAYIQPQGYSYGSPNHSAHSFGSMPNEDLSPPSTTGSLPYYQTSSSSPYHTSPSPQIDNPASGSRGIPLNIDPAKYGPREIRKLAANVCRSLDWAIGRSESEGLGPTSQPDLVAAPLHIVESFYESIKAIGDGELERLWCRSFRQRWERRGREIESMVLELKNGSQSGPAAPNARLGTDTGARSWIELGKFGG</sequence>